<dbReference type="SUPFAM" id="SSF51206">
    <property type="entry name" value="cAMP-binding domain-like"/>
    <property type="match status" value="1"/>
</dbReference>
<keyword evidence="1" id="KW-0805">Transcription regulation</keyword>
<dbReference type="GO" id="GO:0005829">
    <property type="term" value="C:cytosol"/>
    <property type="evidence" value="ECO:0007669"/>
    <property type="project" value="TreeGrafter"/>
</dbReference>
<feature type="domain" description="HTH crp-type" evidence="5">
    <location>
        <begin position="165"/>
        <end position="238"/>
    </location>
</feature>
<dbReference type="CDD" id="cd00038">
    <property type="entry name" value="CAP_ED"/>
    <property type="match status" value="1"/>
</dbReference>
<dbReference type="Pfam" id="PF00027">
    <property type="entry name" value="cNMP_binding"/>
    <property type="match status" value="1"/>
</dbReference>
<dbReference type="GO" id="GO:0003700">
    <property type="term" value="F:DNA-binding transcription factor activity"/>
    <property type="evidence" value="ECO:0007669"/>
    <property type="project" value="TreeGrafter"/>
</dbReference>
<dbReference type="InterPro" id="IPR036388">
    <property type="entry name" value="WH-like_DNA-bd_sf"/>
</dbReference>
<organism evidence="6 7">
    <name type="scientific">Motiliproteus coralliicola</name>
    <dbReference type="NCBI Taxonomy" id="2283196"/>
    <lineage>
        <taxon>Bacteria</taxon>
        <taxon>Pseudomonadati</taxon>
        <taxon>Pseudomonadota</taxon>
        <taxon>Gammaproteobacteria</taxon>
        <taxon>Oceanospirillales</taxon>
        <taxon>Oceanospirillaceae</taxon>
        <taxon>Motiliproteus</taxon>
    </lineage>
</organism>
<dbReference type="InterPro" id="IPR018490">
    <property type="entry name" value="cNMP-bd_dom_sf"/>
</dbReference>
<evidence type="ECO:0000313" key="7">
    <source>
        <dbReference type="Proteomes" id="UP000253769"/>
    </source>
</evidence>
<dbReference type="Gene3D" id="1.10.10.10">
    <property type="entry name" value="Winged helix-like DNA-binding domain superfamily/Winged helix DNA-binding domain"/>
    <property type="match status" value="1"/>
</dbReference>
<dbReference type="EMBL" id="QQOH01000004">
    <property type="protein sequence ID" value="RDE18927.1"/>
    <property type="molecule type" value="Genomic_DNA"/>
</dbReference>
<protein>
    <recommendedName>
        <fullName evidence="8">Crp/Fnr family transcriptional regulator</fullName>
    </recommendedName>
</protein>
<dbReference type="OrthoDB" id="7643467at2"/>
<dbReference type="InterPro" id="IPR014710">
    <property type="entry name" value="RmlC-like_jellyroll"/>
</dbReference>
<gene>
    <name evidence="6" type="ORF">DV711_15055</name>
</gene>
<dbReference type="PRINTS" id="PR00034">
    <property type="entry name" value="HTHCRP"/>
</dbReference>
<dbReference type="PANTHER" id="PTHR24567">
    <property type="entry name" value="CRP FAMILY TRANSCRIPTIONAL REGULATORY PROTEIN"/>
    <property type="match status" value="1"/>
</dbReference>
<dbReference type="InterPro" id="IPR000595">
    <property type="entry name" value="cNMP-bd_dom"/>
</dbReference>
<keyword evidence="2" id="KW-0238">DNA-binding</keyword>
<sequence>MTNQEKNCRARLHLVDSHRQCQHCQAEKLCLSFGLDQSIGAEMRDLIQERGPFQAGDTIYRQSDPFRSIYSIQSGCVKAETVTVDGRASVVGFFHPGDLAGLDGIGSKTYPTDLIALETTWICEIPYKELLDLCGHSPKLQSRFIERMGMTIQQHEQDWKVLRSDPAEIRVMRFLYQLHERNRRNGSTSPRVKLPMAKQDLASYLSLTPESLSRVLTRMQTDGYILKESQRVLVLQKSLEDELGLPVSRS</sequence>
<name>A0A369WB94_9GAMM</name>
<evidence type="ECO:0000259" key="4">
    <source>
        <dbReference type="PROSITE" id="PS50042"/>
    </source>
</evidence>
<dbReference type="GO" id="GO:0003677">
    <property type="term" value="F:DNA binding"/>
    <property type="evidence" value="ECO:0007669"/>
    <property type="project" value="UniProtKB-KW"/>
</dbReference>
<proteinExistence type="predicted"/>
<dbReference type="PROSITE" id="PS51063">
    <property type="entry name" value="HTH_CRP_2"/>
    <property type="match status" value="1"/>
</dbReference>
<evidence type="ECO:0000256" key="1">
    <source>
        <dbReference type="ARBA" id="ARBA00023015"/>
    </source>
</evidence>
<dbReference type="RefSeq" id="WP_114696544.1">
    <property type="nucleotide sequence ID" value="NZ_QQOH01000004.1"/>
</dbReference>
<keyword evidence="7" id="KW-1185">Reference proteome</keyword>
<dbReference type="SMART" id="SM00100">
    <property type="entry name" value="cNMP"/>
    <property type="match status" value="1"/>
</dbReference>
<dbReference type="SUPFAM" id="SSF46785">
    <property type="entry name" value="Winged helix' DNA-binding domain"/>
    <property type="match status" value="1"/>
</dbReference>
<comment type="caution">
    <text evidence="6">The sequence shown here is derived from an EMBL/GenBank/DDBJ whole genome shotgun (WGS) entry which is preliminary data.</text>
</comment>
<feature type="domain" description="Cyclic nucleotide-binding" evidence="4">
    <location>
        <begin position="31"/>
        <end position="101"/>
    </location>
</feature>
<dbReference type="PANTHER" id="PTHR24567:SF75">
    <property type="entry name" value="FUMARATE AND NITRATE REDUCTION REGULATORY PROTEIN"/>
    <property type="match status" value="1"/>
</dbReference>
<dbReference type="SMART" id="SM00419">
    <property type="entry name" value="HTH_CRP"/>
    <property type="match status" value="1"/>
</dbReference>
<dbReference type="PROSITE" id="PS50042">
    <property type="entry name" value="CNMP_BINDING_3"/>
    <property type="match status" value="1"/>
</dbReference>
<dbReference type="Gene3D" id="2.60.120.10">
    <property type="entry name" value="Jelly Rolls"/>
    <property type="match status" value="1"/>
</dbReference>
<dbReference type="Pfam" id="PF13545">
    <property type="entry name" value="HTH_Crp_2"/>
    <property type="match status" value="1"/>
</dbReference>
<evidence type="ECO:0000256" key="2">
    <source>
        <dbReference type="ARBA" id="ARBA00023125"/>
    </source>
</evidence>
<dbReference type="InterPro" id="IPR036390">
    <property type="entry name" value="WH_DNA-bd_sf"/>
</dbReference>
<keyword evidence="3" id="KW-0804">Transcription</keyword>
<evidence type="ECO:0008006" key="8">
    <source>
        <dbReference type="Google" id="ProtNLM"/>
    </source>
</evidence>
<reference evidence="6 7" key="1">
    <citation type="submission" date="2018-07" db="EMBL/GenBank/DDBJ databases">
        <title>Motiliproteus coralliicola sp. nov., a bacterium isolated from Coral.</title>
        <authorList>
            <person name="Wang G."/>
        </authorList>
    </citation>
    <scope>NUCLEOTIDE SEQUENCE [LARGE SCALE GENOMIC DNA]</scope>
    <source>
        <strain evidence="6 7">C34</strain>
    </source>
</reference>
<dbReference type="Proteomes" id="UP000253769">
    <property type="component" value="Unassembled WGS sequence"/>
</dbReference>
<evidence type="ECO:0000256" key="3">
    <source>
        <dbReference type="ARBA" id="ARBA00023163"/>
    </source>
</evidence>
<dbReference type="AlphaFoldDB" id="A0A369WB94"/>
<evidence type="ECO:0000259" key="5">
    <source>
        <dbReference type="PROSITE" id="PS51063"/>
    </source>
</evidence>
<evidence type="ECO:0000313" key="6">
    <source>
        <dbReference type="EMBL" id="RDE18927.1"/>
    </source>
</evidence>
<dbReference type="InterPro" id="IPR012318">
    <property type="entry name" value="HTH_CRP"/>
</dbReference>
<dbReference type="InterPro" id="IPR050397">
    <property type="entry name" value="Env_Response_Regulators"/>
</dbReference>
<accession>A0A369WB94</accession>